<dbReference type="PANTHER" id="PTHR44889:SF1">
    <property type="entry name" value="INACTIVE HYDROXYSTEROID DEHYDROGENASE-LIKE PROTEIN 1"/>
    <property type="match status" value="1"/>
</dbReference>
<evidence type="ECO:0000256" key="4">
    <source>
        <dbReference type="ARBA" id="ARBA00038261"/>
    </source>
</evidence>
<dbReference type="Gene3D" id="3.40.50.720">
    <property type="entry name" value="NAD(P)-binding Rossmann-like Domain"/>
    <property type="match status" value="1"/>
</dbReference>
<evidence type="ECO:0000256" key="1">
    <source>
        <dbReference type="ARBA" id="ARBA00004173"/>
    </source>
</evidence>
<dbReference type="Proteomes" id="UP001497482">
    <property type="component" value="Chromosome 17"/>
</dbReference>
<organism evidence="5 6">
    <name type="scientific">Knipowitschia caucasica</name>
    <name type="common">Caucasian dwarf goby</name>
    <name type="synonym">Pomatoschistus caucasicus</name>
    <dbReference type="NCBI Taxonomy" id="637954"/>
    <lineage>
        <taxon>Eukaryota</taxon>
        <taxon>Metazoa</taxon>
        <taxon>Chordata</taxon>
        <taxon>Craniata</taxon>
        <taxon>Vertebrata</taxon>
        <taxon>Euteleostomi</taxon>
        <taxon>Actinopterygii</taxon>
        <taxon>Neopterygii</taxon>
        <taxon>Teleostei</taxon>
        <taxon>Neoteleostei</taxon>
        <taxon>Acanthomorphata</taxon>
        <taxon>Gobiaria</taxon>
        <taxon>Gobiiformes</taxon>
        <taxon>Gobioidei</taxon>
        <taxon>Gobiidae</taxon>
        <taxon>Gobiinae</taxon>
        <taxon>Knipowitschia</taxon>
    </lineage>
</organism>
<proteinExistence type="inferred from homology"/>
<dbReference type="PANTHER" id="PTHR44889">
    <property type="entry name" value="INACTIVE HYDROXYSTEROID DEHYDROGENASE-LIKE PROTEIN 1"/>
    <property type="match status" value="1"/>
</dbReference>
<protein>
    <recommendedName>
        <fullName evidence="7">Inactive hydroxysteroid dehydrogenase-like protein 1</fullName>
    </recommendedName>
</protein>
<dbReference type="InterPro" id="IPR052149">
    <property type="entry name" value="17-beta-HSD3-like"/>
</dbReference>
<dbReference type="Pfam" id="PF00106">
    <property type="entry name" value="adh_short"/>
    <property type="match status" value="1"/>
</dbReference>
<accession>A0AAV2KGE2</accession>
<comment type="similarity">
    <text evidence="4">Belongs to the short-chain dehydrogenases/reductases (SDR) family. 17-beta-HSD 3 subfamily.</text>
</comment>
<dbReference type="CDD" id="cd05356">
    <property type="entry name" value="17beta-HSD1_like_SDR_c"/>
    <property type="match status" value="1"/>
</dbReference>
<comment type="subcellular location">
    <subcellularLocation>
        <location evidence="1">Mitochondrion</location>
    </subcellularLocation>
</comment>
<evidence type="ECO:0000256" key="3">
    <source>
        <dbReference type="ARBA" id="ARBA00023128"/>
    </source>
</evidence>
<dbReference type="AlphaFoldDB" id="A0AAV2KGE2"/>
<dbReference type="GO" id="GO:0005739">
    <property type="term" value="C:mitochondrion"/>
    <property type="evidence" value="ECO:0007669"/>
    <property type="project" value="UniProtKB-SubCell"/>
</dbReference>
<dbReference type="EMBL" id="OZ035839">
    <property type="protein sequence ID" value="CAL1586617.1"/>
    <property type="molecule type" value="Genomic_DNA"/>
</dbReference>
<evidence type="ECO:0000313" key="5">
    <source>
        <dbReference type="EMBL" id="CAL1586617.1"/>
    </source>
</evidence>
<name>A0AAV2KGE2_KNICA</name>
<keyword evidence="3" id="KW-0496">Mitochondrion</keyword>
<keyword evidence="2" id="KW-0521">NADP</keyword>
<dbReference type="InterPro" id="IPR036291">
    <property type="entry name" value="NAD(P)-bd_dom_sf"/>
</dbReference>
<reference evidence="5 6" key="1">
    <citation type="submission" date="2024-04" db="EMBL/GenBank/DDBJ databases">
        <authorList>
            <person name="Waldvogel A.-M."/>
            <person name="Schoenle A."/>
        </authorList>
    </citation>
    <scope>NUCLEOTIDE SEQUENCE [LARGE SCALE GENOMIC DNA]</scope>
</reference>
<dbReference type="InterPro" id="IPR002347">
    <property type="entry name" value="SDR_fam"/>
</dbReference>
<evidence type="ECO:0000256" key="2">
    <source>
        <dbReference type="ARBA" id="ARBA00022857"/>
    </source>
</evidence>
<dbReference type="SUPFAM" id="SSF51735">
    <property type="entry name" value="NAD(P)-binding Rossmann-fold domains"/>
    <property type="match status" value="1"/>
</dbReference>
<sequence length="291" mass="32509">MLALVGALYTAKKVVILLRSCCSFFRVHFLPRIFPTKNLKQRFGEWAIVYDAASPVALAYAEELARHGVSIIFITADPDAVRDTVASLPQAFGVETAVILADFSLDLPALKAIQEVIRHKDIGFLVNCVEEALTFPQNLIEVNEENLMQAVKNNPAVMTLLTRSVLPQMLQRSRGAVVNISTGASSKPLPGRVLLTSSMGFLDQFSYALHLEYKSKGIFVQSLLPFQIASIKENLREDWLIPKPQVYAHHAISTLGVSHRTTGYWPHTLQYELIRSIPDLMWVFASRLFIS</sequence>
<evidence type="ECO:0000313" key="6">
    <source>
        <dbReference type="Proteomes" id="UP001497482"/>
    </source>
</evidence>
<keyword evidence="6" id="KW-1185">Reference proteome</keyword>
<evidence type="ECO:0008006" key="7">
    <source>
        <dbReference type="Google" id="ProtNLM"/>
    </source>
</evidence>
<gene>
    <name evidence="5" type="ORF">KC01_LOCUS16646</name>
</gene>